<dbReference type="Proteomes" id="UP000308600">
    <property type="component" value="Unassembled WGS sequence"/>
</dbReference>
<gene>
    <name evidence="1" type="ORF">BDN72DRAFT_850198</name>
</gene>
<reference evidence="1 2" key="1">
    <citation type="journal article" date="2019" name="Nat. Ecol. Evol.">
        <title>Megaphylogeny resolves global patterns of mushroom evolution.</title>
        <authorList>
            <person name="Varga T."/>
            <person name="Krizsan K."/>
            <person name="Foldi C."/>
            <person name="Dima B."/>
            <person name="Sanchez-Garcia M."/>
            <person name="Sanchez-Ramirez S."/>
            <person name="Szollosi G.J."/>
            <person name="Szarkandi J.G."/>
            <person name="Papp V."/>
            <person name="Albert L."/>
            <person name="Andreopoulos W."/>
            <person name="Angelini C."/>
            <person name="Antonin V."/>
            <person name="Barry K.W."/>
            <person name="Bougher N.L."/>
            <person name="Buchanan P."/>
            <person name="Buyck B."/>
            <person name="Bense V."/>
            <person name="Catcheside P."/>
            <person name="Chovatia M."/>
            <person name="Cooper J."/>
            <person name="Damon W."/>
            <person name="Desjardin D."/>
            <person name="Finy P."/>
            <person name="Geml J."/>
            <person name="Haridas S."/>
            <person name="Hughes K."/>
            <person name="Justo A."/>
            <person name="Karasinski D."/>
            <person name="Kautmanova I."/>
            <person name="Kiss B."/>
            <person name="Kocsube S."/>
            <person name="Kotiranta H."/>
            <person name="LaButti K.M."/>
            <person name="Lechner B.E."/>
            <person name="Liimatainen K."/>
            <person name="Lipzen A."/>
            <person name="Lukacs Z."/>
            <person name="Mihaltcheva S."/>
            <person name="Morgado L.N."/>
            <person name="Niskanen T."/>
            <person name="Noordeloos M.E."/>
            <person name="Ohm R.A."/>
            <person name="Ortiz-Santana B."/>
            <person name="Ovrebo C."/>
            <person name="Racz N."/>
            <person name="Riley R."/>
            <person name="Savchenko A."/>
            <person name="Shiryaev A."/>
            <person name="Soop K."/>
            <person name="Spirin V."/>
            <person name="Szebenyi C."/>
            <person name="Tomsovsky M."/>
            <person name="Tulloss R.E."/>
            <person name="Uehling J."/>
            <person name="Grigoriev I.V."/>
            <person name="Vagvolgyi C."/>
            <person name="Papp T."/>
            <person name="Martin F.M."/>
            <person name="Miettinen O."/>
            <person name="Hibbett D.S."/>
            <person name="Nagy L.G."/>
        </authorList>
    </citation>
    <scope>NUCLEOTIDE SEQUENCE [LARGE SCALE GENOMIC DNA]</scope>
    <source>
        <strain evidence="1 2">NL-1719</strain>
    </source>
</reference>
<dbReference type="EMBL" id="ML208722">
    <property type="protein sequence ID" value="TFK60870.1"/>
    <property type="molecule type" value="Genomic_DNA"/>
</dbReference>
<protein>
    <submittedName>
        <fullName evidence="1">Uncharacterized protein</fullName>
    </submittedName>
</protein>
<proteinExistence type="predicted"/>
<organism evidence="1 2">
    <name type="scientific">Pluteus cervinus</name>
    <dbReference type="NCBI Taxonomy" id="181527"/>
    <lineage>
        <taxon>Eukaryota</taxon>
        <taxon>Fungi</taxon>
        <taxon>Dikarya</taxon>
        <taxon>Basidiomycota</taxon>
        <taxon>Agaricomycotina</taxon>
        <taxon>Agaricomycetes</taxon>
        <taxon>Agaricomycetidae</taxon>
        <taxon>Agaricales</taxon>
        <taxon>Pluteineae</taxon>
        <taxon>Pluteaceae</taxon>
        <taxon>Pluteus</taxon>
    </lineage>
</organism>
<evidence type="ECO:0000313" key="1">
    <source>
        <dbReference type="EMBL" id="TFK60870.1"/>
    </source>
</evidence>
<keyword evidence="2" id="KW-1185">Reference proteome</keyword>
<evidence type="ECO:0000313" key="2">
    <source>
        <dbReference type="Proteomes" id="UP000308600"/>
    </source>
</evidence>
<accession>A0ACD3A5A9</accession>
<name>A0ACD3A5A9_9AGAR</name>
<sequence length="103" mass="11520">MVDLWVGRQDEGSNPVPTWMEGVLVKYQPQAIPNGTHHLAELCPRPKIPRKTRQDGHKTKTKPVELYGKSPSLACVVIGHTITRDHLYRGEDSLVGGVEQLKQ</sequence>